<dbReference type="RefSeq" id="WP_263529161.1">
    <property type="nucleotide sequence ID" value="NZ_JAOVZB010000001.1"/>
</dbReference>
<dbReference type="EMBL" id="JAOVZB010000001">
    <property type="protein sequence ID" value="MCV2401788.1"/>
    <property type="molecule type" value="Genomic_DNA"/>
</dbReference>
<gene>
    <name evidence="1" type="ORF">OFY17_02715</name>
</gene>
<accession>A0ABT2YPH3</accession>
<protein>
    <submittedName>
        <fullName evidence="1">Uncharacterized protein</fullName>
    </submittedName>
</protein>
<reference evidence="1 2" key="1">
    <citation type="submission" date="2022-10" db="EMBL/GenBank/DDBJ databases">
        <title>Marinomonas transparenta sp. nov. and Marinomonas sargassi sp. nov., isolated from marine alga (Sargassum natans (L.) Gaillon).</title>
        <authorList>
            <person name="Wang Y."/>
        </authorList>
    </citation>
    <scope>NUCLEOTIDE SEQUENCE [LARGE SCALE GENOMIC DNA]</scope>
    <source>
        <strain evidence="1 2">C2222</strain>
    </source>
</reference>
<keyword evidence="2" id="KW-1185">Reference proteome</keyword>
<sequence length="190" mass="20813">MAIAYYALYRQAKPSISIYYEPNPDVGSIIDLVIKNTGGSAATNLTFSVPIPIKRFGIEKADSSRNDCFDYTIHYLAAGRELRYWGGQFAGLKAAIPEGLEVVSQYGFKSPLRKRKGKDVSILDIRYLKGVNSSNSAATDLSDALKGKNNTIFSEIHESLNSVAKELKTLNITVVNLKELDSPDNKSGSN</sequence>
<evidence type="ECO:0000313" key="2">
    <source>
        <dbReference type="Proteomes" id="UP001209713"/>
    </source>
</evidence>
<comment type="caution">
    <text evidence="1">The sequence shown here is derived from an EMBL/GenBank/DDBJ whole genome shotgun (WGS) entry which is preliminary data.</text>
</comment>
<evidence type="ECO:0000313" key="1">
    <source>
        <dbReference type="EMBL" id="MCV2401788.1"/>
    </source>
</evidence>
<dbReference type="Proteomes" id="UP001209713">
    <property type="component" value="Unassembled WGS sequence"/>
</dbReference>
<organism evidence="1 2">
    <name type="scientific">Marinomonas sargassi</name>
    <dbReference type="NCBI Taxonomy" id="2984494"/>
    <lineage>
        <taxon>Bacteria</taxon>
        <taxon>Pseudomonadati</taxon>
        <taxon>Pseudomonadota</taxon>
        <taxon>Gammaproteobacteria</taxon>
        <taxon>Oceanospirillales</taxon>
        <taxon>Oceanospirillaceae</taxon>
        <taxon>Marinomonas</taxon>
    </lineage>
</organism>
<proteinExistence type="predicted"/>
<name>A0ABT2YPH3_9GAMM</name>